<evidence type="ECO:0000256" key="7">
    <source>
        <dbReference type="ARBA" id="ARBA00023214"/>
    </source>
</evidence>
<evidence type="ECO:0000256" key="5">
    <source>
        <dbReference type="ARBA" id="ARBA00023065"/>
    </source>
</evidence>
<dbReference type="PROSITE" id="PS51202">
    <property type="entry name" value="RCK_C"/>
    <property type="match status" value="1"/>
</dbReference>
<keyword evidence="2" id="KW-0813">Transport</keyword>
<feature type="transmembrane region" description="Helical" evidence="8">
    <location>
        <begin position="151"/>
        <end position="174"/>
    </location>
</feature>
<dbReference type="PANTHER" id="PTHR45711">
    <property type="entry name" value="CHLORIDE CHANNEL PROTEIN"/>
    <property type="match status" value="1"/>
</dbReference>
<dbReference type="InterPro" id="IPR036721">
    <property type="entry name" value="RCK_C_sf"/>
</dbReference>
<feature type="transmembrane region" description="Helical" evidence="8">
    <location>
        <begin position="259"/>
        <end position="279"/>
    </location>
</feature>
<feature type="transmembrane region" description="Helical" evidence="8">
    <location>
        <begin position="186"/>
        <end position="207"/>
    </location>
</feature>
<dbReference type="SUPFAM" id="SSF116726">
    <property type="entry name" value="TrkA C-terminal domain-like"/>
    <property type="match status" value="1"/>
</dbReference>
<keyword evidence="7" id="KW-0868">Chloride</keyword>
<evidence type="ECO:0000313" key="10">
    <source>
        <dbReference type="EMBL" id="TPR13407.1"/>
    </source>
</evidence>
<protein>
    <submittedName>
        <fullName evidence="10">ClC family H(+)/Cl(-) exchange transporter</fullName>
    </submittedName>
</protein>
<dbReference type="InterPro" id="IPR006037">
    <property type="entry name" value="RCK_C"/>
</dbReference>
<evidence type="ECO:0000256" key="4">
    <source>
        <dbReference type="ARBA" id="ARBA00022989"/>
    </source>
</evidence>
<evidence type="ECO:0000256" key="3">
    <source>
        <dbReference type="ARBA" id="ARBA00022692"/>
    </source>
</evidence>
<sequence length="510" mass="56062">MDLKKDNVKRFKSVLYGALIGVLVGFFISIFRISIEFLSGILLKISMYANHNFLSLILLIAINLLFAIITYQLILSNSDIKGSGIPQVEGQLAGEIDYKWLPVFIKKFIGGVLSISSGLFLGREGPSIQLGATLAQGIAKITHKIGVDRKIMISGGAAAGLSAAFNAPIASTLFVLEEIYHNFSTLVWTVALSAAVASNFVSTAIFGKTPVLHMQYFHVIPLHIYPYLIGLGIFLGFFGKIYEFFTINIGKWYSKIKFLPQWIFSIIPFILVIPIEMFVPKVSGGGSTLVLMLASQSPAISALIFYFLLRFIFSTISYGTGTPGGIFLPMLSLGAILGALYAKILINFNLMPSYLFVNFIIVSMSAYFACISKSPFTAILLITEMVGSLQNLMALSFVTLVAYIVSDLMNSKPIYDEMLNNLLDPQKQSNLGELFTINYSVFVGCEIDGKMVKNISWPNDTILSSIDRNDKEIIPNGSTIIKAGDNLKLSTNYKNRGYVHSYMDKLVANG</sequence>
<dbReference type="PANTHER" id="PTHR45711:SF6">
    <property type="entry name" value="CHLORIDE CHANNEL PROTEIN"/>
    <property type="match status" value="1"/>
</dbReference>
<comment type="subcellular location">
    <subcellularLocation>
        <location evidence="1">Membrane</location>
        <topology evidence="1">Multi-pass membrane protein</topology>
    </subcellularLocation>
</comment>
<evidence type="ECO:0000256" key="8">
    <source>
        <dbReference type="SAM" id="Phobius"/>
    </source>
</evidence>
<comment type="caution">
    <text evidence="10">The sequence shown here is derived from an EMBL/GenBank/DDBJ whole genome shotgun (WGS) entry which is preliminary data.</text>
</comment>
<dbReference type="Proteomes" id="UP000767392">
    <property type="component" value="Unassembled WGS sequence"/>
</dbReference>
<keyword evidence="6 8" id="KW-0472">Membrane</keyword>
<feature type="transmembrane region" description="Helical" evidence="8">
    <location>
        <begin position="354"/>
        <end position="382"/>
    </location>
</feature>
<proteinExistence type="predicted"/>
<dbReference type="Gene3D" id="1.10.3080.10">
    <property type="entry name" value="Clc chloride channel"/>
    <property type="match status" value="1"/>
</dbReference>
<keyword evidence="3 8" id="KW-0812">Transmembrane</keyword>
<feature type="domain" description="RCK C-terminal" evidence="9">
    <location>
        <begin position="423"/>
        <end position="505"/>
    </location>
</feature>
<feature type="transmembrane region" description="Helical" evidence="8">
    <location>
        <begin position="388"/>
        <end position="405"/>
    </location>
</feature>
<evidence type="ECO:0000256" key="2">
    <source>
        <dbReference type="ARBA" id="ARBA00022448"/>
    </source>
</evidence>
<gene>
    <name evidence="10" type="ORF">DY048_05745</name>
</gene>
<keyword evidence="4 8" id="KW-1133">Transmembrane helix</keyword>
<accession>A0ABY2YS24</accession>
<feature type="transmembrane region" description="Helical" evidence="8">
    <location>
        <begin position="219"/>
        <end position="239"/>
    </location>
</feature>
<dbReference type="InterPro" id="IPR001807">
    <property type="entry name" value="ClC"/>
</dbReference>
<dbReference type="EMBL" id="QUAM01000004">
    <property type="protein sequence ID" value="TPR13407.1"/>
    <property type="molecule type" value="Genomic_DNA"/>
</dbReference>
<evidence type="ECO:0000256" key="6">
    <source>
        <dbReference type="ARBA" id="ARBA00023136"/>
    </source>
</evidence>
<dbReference type="Pfam" id="PF02080">
    <property type="entry name" value="TrkA_C"/>
    <property type="match status" value="1"/>
</dbReference>
<dbReference type="Gene3D" id="3.30.70.1450">
    <property type="entry name" value="Regulator of K+ conductance, C-terminal domain"/>
    <property type="match status" value="1"/>
</dbReference>
<name>A0ABY2YS24_9LACO</name>
<organism evidence="10 11">
    <name type="scientific">Apilactobacillus timberlakei</name>
    <dbReference type="NCBI Taxonomy" id="2008380"/>
    <lineage>
        <taxon>Bacteria</taxon>
        <taxon>Bacillati</taxon>
        <taxon>Bacillota</taxon>
        <taxon>Bacilli</taxon>
        <taxon>Lactobacillales</taxon>
        <taxon>Lactobacillaceae</taxon>
        <taxon>Apilactobacillus</taxon>
    </lineage>
</organism>
<dbReference type="Pfam" id="PF00654">
    <property type="entry name" value="Voltage_CLC"/>
    <property type="match status" value="1"/>
</dbReference>
<dbReference type="CDD" id="cd01031">
    <property type="entry name" value="EriC"/>
    <property type="match status" value="1"/>
</dbReference>
<reference evidence="10 11" key="1">
    <citation type="submission" date="2018-08" db="EMBL/GenBank/DDBJ databases">
        <title>Comparative genomics of wild bee and flower associated Lactobacillus reveals potential adaptation to the bee host.</title>
        <authorList>
            <person name="Vuong H.Q."/>
            <person name="Mcfrederick Q.S."/>
        </authorList>
    </citation>
    <scope>NUCLEOTIDE SEQUENCE [LARGE SCALE GENOMIC DNA]</scope>
    <source>
        <strain evidence="10 11">HV_04</strain>
    </source>
</reference>
<evidence type="ECO:0000313" key="11">
    <source>
        <dbReference type="Proteomes" id="UP000767392"/>
    </source>
</evidence>
<dbReference type="PRINTS" id="PR00762">
    <property type="entry name" value="CLCHANNEL"/>
</dbReference>
<evidence type="ECO:0000259" key="9">
    <source>
        <dbReference type="PROSITE" id="PS51202"/>
    </source>
</evidence>
<dbReference type="SUPFAM" id="SSF81340">
    <property type="entry name" value="Clc chloride channel"/>
    <property type="match status" value="1"/>
</dbReference>
<feature type="transmembrane region" description="Helical" evidence="8">
    <location>
        <begin position="291"/>
        <end position="313"/>
    </location>
</feature>
<feature type="transmembrane region" description="Helical" evidence="8">
    <location>
        <begin position="325"/>
        <end position="342"/>
    </location>
</feature>
<keyword evidence="5" id="KW-0406">Ion transport</keyword>
<feature type="transmembrane region" description="Helical" evidence="8">
    <location>
        <begin position="53"/>
        <end position="74"/>
    </location>
</feature>
<keyword evidence="11" id="KW-1185">Reference proteome</keyword>
<dbReference type="InterPro" id="IPR014743">
    <property type="entry name" value="Cl-channel_core"/>
</dbReference>
<feature type="transmembrane region" description="Helical" evidence="8">
    <location>
        <begin position="14"/>
        <end position="33"/>
    </location>
</feature>
<evidence type="ECO:0000256" key="1">
    <source>
        <dbReference type="ARBA" id="ARBA00004141"/>
    </source>
</evidence>